<dbReference type="GO" id="GO:0005829">
    <property type="term" value="C:cytosol"/>
    <property type="evidence" value="ECO:0007669"/>
    <property type="project" value="TreeGrafter"/>
</dbReference>
<evidence type="ECO:0000256" key="1">
    <source>
        <dbReference type="ARBA" id="ARBA00023015"/>
    </source>
</evidence>
<proteinExistence type="predicted"/>
<dbReference type="PROSITE" id="PS50956">
    <property type="entry name" value="HTH_ASNC_2"/>
    <property type="match status" value="1"/>
</dbReference>
<keyword evidence="2" id="KW-0238">DNA-binding</keyword>
<dbReference type="GO" id="GO:0043565">
    <property type="term" value="F:sequence-specific DNA binding"/>
    <property type="evidence" value="ECO:0007669"/>
    <property type="project" value="InterPro"/>
</dbReference>
<dbReference type="Pfam" id="PF01037">
    <property type="entry name" value="AsnC_trans_reg"/>
    <property type="match status" value="1"/>
</dbReference>
<dbReference type="InterPro" id="IPR036388">
    <property type="entry name" value="WH-like_DNA-bd_sf"/>
</dbReference>
<dbReference type="STRING" id="58114.SAMN05216270_10476"/>
<organism evidence="6 7">
    <name type="scientific">Glycomyces harbinensis</name>
    <dbReference type="NCBI Taxonomy" id="58114"/>
    <lineage>
        <taxon>Bacteria</taxon>
        <taxon>Bacillati</taxon>
        <taxon>Actinomycetota</taxon>
        <taxon>Actinomycetes</taxon>
        <taxon>Glycomycetales</taxon>
        <taxon>Glycomycetaceae</taxon>
        <taxon>Glycomyces</taxon>
    </lineage>
</organism>
<dbReference type="PANTHER" id="PTHR30154:SF53">
    <property type="entry name" value="HTH-TYPE TRANSCRIPTIONAL REGULATOR LRPC"/>
    <property type="match status" value="1"/>
</dbReference>
<keyword evidence="3" id="KW-0804">Transcription</keyword>
<dbReference type="SUPFAM" id="SSF54909">
    <property type="entry name" value="Dimeric alpha+beta barrel"/>
    <property type="match status" value="1"/>
</dbReference>
<dbReference type="InterPro" id="IPR011991">
    <property type="entry name" value="ArsR-like_HTH"/>
</dbReference>
<evidence type="ECO:0000259" key="5">
    <source>
        <dbReference type="PROSITE" id="PS50956"/>
    </source>
</evidence>
<keyword evidence="7" id="KW-1185">Reference proteome</keyword>
<dbReference type="InterPro" id="IPR019887">
    <property type="entry name" value="Tscrpt_reg_AsnC/Lrp_C"/>
</dbReference>
<dbReference type="InterPro" id="IPR011008">
    <property type="entry name" value="Dimeric_a/b-barrel"/>
</dbReference>
<dbReference type="PROSITE" id="PS00519">
    <property type="entry name" value="HTH_ASNC_1"/>
    <property type="match status" value="1"/>
</dbReference>
<dbReference type="Gene3D" id="3.30.70.920">
    <property type="match status" value="1"/>
</dbReference>
<dbReference type="EMBL" id="FNAD01000004">
    <property type="protein sequence ID" value="SDD45328.1"/>
    <property type="molecule type" value="Genomic_DNA"/>
</dbReference>
<evidence type="ECO:0000256" key="2">
    <source>
        <dbReference type="ARBA" id="ARBA00023125"/>
    </source>
</evidence>
<accession>A0A1G6UVF1</accession>
<dbReference type="InterPro" id="IPR019888">
    <property type="entry name" value="Tscrpt_reg_AsnC-like"/>
</dbReference>
<dbReference type="InterPro" id="IPR019885">
    <property type="entry name" value="Tscrpt_reg_HTH_AsnC-type_CS"/>
</dbReference>
<dbReference type="OrthoDB" id="5243753at2"/>
<dbReference type="RefSeq" id="WP_091031863.1">
    <property type="nucleotide sequence ID" value="NZ_FNAD01000004.1"/>
</dbReference>
<dbReference type="AlphaFoldDB" id="A0A1G6UVF1"/>
<dbReference type="CDD" id="cd00090">
    <property type="entry name" value="HTH_ARSR"/>
    <property type="match status" value="1"/>
</dbReference>
<dbReference type="InterPro" id="IPR036390">
    <property type="entry name" value="WH_DNA-bd_sf"/>
</dbReference>
<name>A0A1G6UVF1_9ACTN</name>
<gene>
    <name evidence="6" type="ORF">SAMN05216270_10476</name>
</gene>
<evidence type="ECO:0000313" key="6">
    <source>
        <dbReference type="EMBL" id="SDD45328.1"/>
    </source>
</evidence>
<feature type="domain" description="HTH asnC-type" evidence="5">
    <location>
        <begin position="1"/>
        <end position="62"/>
    </location>
</feature>
<dbReference type="Proteomes" id="UP000198949">
    <property type="component" value="Unassembled WGS sequence"/>
</dbReference>
<dbReference type="PANTHER" id="PTHR30154">
    <property type="entry name" value="LEUCINE-RESPONSIVE REGULATORY PROTEIN"/>
    <property type="match status" value="1"/>
</dbReference>
<dbReference type="PRINTS" id="PR00033">
    <property type="entry name" value="HTHASNC"/>
</dbReference>
<evidence type="ECO:0000256" key="4">
    <source>
        <dbReference type="SAM" id="MobiDB-lite"/>
    </source>
</evidence>
<reference evidence="7" key="1">
    <citation type="submission" date="2016-10" db="EMBL/GenBank/DDBJ databases">
        <authorList>
            <person name="Varghese N."/>
            <person name="Submissions S."/>
        </authorList>
    </citation>
    <scope>NUCLEOTIDE SEQUENCE [LARGE SCALE GENOMIC DNA]</scope>
    <source>
        <strain evidence="7">CGMCC 4.3516</strain>
    </source>
</reference>
<feature type="region of interest" description="Disordered" evidence="4">
    <location>
        <begin position="138"/>
        <end position="157"/>
    </location>
</feature>
<dbReference type="SUPFAM" id="SSF46785">
    <property type="entry name" value="Winged helix' DNA-binding domain"/>
    <property type="match status" value="1"/>
</dbReference>
<evidence type="ECO:0000256" key="3">
    <source>
        <dbReference type="ARBA" id="ARBA00023163"/>
    </source>
</evidence>
<protein>
    <submittedName>
        <fullName evidence="6">Lrp/AsnC family transcriptional regulator, leucine-responsive regulatory protein</fullName>
    </submittedName>
</protein>
<dbReference type="GO" id="GO:0043200">
    <property type="term" value="P:response to amino acid"/>
    <property type="evidence" value="ECO:0007669"/>
    <property type="project" value="TreeGrafter"/>
</dbReference>
<dbReference type="SMART" id="SM00344">
    <property type="entry name" value="HTH_ASNC"/>
    <property type="match status" value="1"/>
</dbReference>
<sequence>MDEIDQTIVNLLRTDGRTSYAELARRVGLTAPSVQDRVTKLEKNGVVTGYRAVVDTELIGLGITALIGIIPDNSADHQDICERLRAIPQIESCYFLAGVECYQLKVRVPKMGDLEKLIHRVGAIPGVAQTRTTITLSTKWEDRPQPVPTDGDGHGVD</sequence>
<dbReference type="Pfam" id="PF13404">
    <property type="entry name" value="HTH_AsnC-type"/>
    <property type="match status" value="1"/>
</dbReference>
<keyword evidence="1" id="KW-0805">Transcription regulation</keyword>
<dbReference type="InterPro" id="IPR000485">
    <property type="entry name" value="AsnC-type_HTH_dom"/>
</dbReference>
<dbReference type="Gene3D" id="1.10.10.10">
    <property type="entry name" value="Winged helix-like DNA-binding domain superfamily/Winged helix DNA-binding domain"/>
    <property type="match status" value="1"/>
</dbReference>
<evidence type="ECO:0000313" key="7">
    <source>
        <dbReference type="Proteomes" id="UP000198949"/>
    </source>
</evidence>